<organism evidence="2 3">
    <name type="scientific">Moritella yayanosii</name>
    <dbReference type="NCBI Taxonomy" id="69539"/>
    <lineage>
        <taxon>Bacteria</taxon>
        <taxon>Pseudomonadati</taxon>
        <taxon>Pseudomonadota</taxon>
        <taxon>Gammaproteobacteria</taxon>
        <taxon>Alteromonadales</taxon>
        <taxon>Moritellaceae</taxon>
        <taxon>Moritella</taxon>
    </lineage>
</organism>
<keyword evidence="3" id="KW-1185">Reference proteome</keyword>
<dbReference type="EMBL" id="LS483250">
    <property type="protein sequence ID" value="SQD78765.1"/>
    <property type="molecule type" value="Genomic_DNA"/>
</dbReference>
<gene>
    <name evidence="2" type="ORF">MORIYA_2287</name>
</gene>
<keyword evidence="1" id="KW-1133">Transmembrane helix</keyword>
<name>A0A330LXC9_9GAMM</name>
<feature type="transmembrane region" description="Helical" evidence="1">
    <location>
        <begin position="12"/>
        <end position="33"/>
    </location>
</feature>
<dbReference type="AlphaFoldDB" id="A0A330LXC9"/>
<evidence type="ECO:0000256" key="1">
    <source>
        <dbReference type="SAM" id="Phobius"/>
    </source>
</evidence>
<sequence length="53" mass="6157">MLWLFGSEFIIFILLKDLLVLIFVKNLLIVILLKVALKHDGYNAHDIQLTIFS</sequence>
<accession>A0A330LXC9</accession>
<protein>
    <submittedName>
        <fullName evidence="2">Uncharacterized protein</fullName>
    </submittedName>
</protein>
<proteinExistence type="predicted"/>
<evidence type="ECO:0000313" key="2">
    <source>
        <dbReference type="EMBL" id="SQD78765.1"/>
    </source>
</evidence>
<reference evidence="3" key="1">
    <citation type="submission" date="2018-05" db="EMBL/GenBank/DDBJ databases">
        <authorList>
            <person name="Cea G.-C."/>
            <person name="William W."/>
        </authorList>
    </citation>
    <scope>NUCLEOTIDE SEQUENCE [LARGE SCALE GENOMIC DNA]</scope>
    <source>
        <strain evidence="3">DB21MT 5</strain>
    </source>
</reference>
<dbReference type="KEGG" id="mya:MORIYA_2287"/>
<keyword evidence="1" id="KW-0812">Transmembrane</keyword>
<dbReference type="Proteomes" id="UP000250163">
    <property type="component" value="Chromosome MORIYA"/>
</dbReference>
<keyword evidence="1" id="KW-0472">Membrane</keyword>
<evidence type="ECO:0000313" key="3">
    <source>
        <dbReference type="Proteomes" id="UP000250163"/>
    </source>
</evidence>